<comment type="caution">
    <text evidence="6">The sequence shown here is derived from an EMBL/GenBank/DDBJ whole genome shotgun (WGS) entry which is preliminary data.</text>
</comment>
<keyword evidence="1" id="KW-0805">Transcription regulation</keyword>
<keyword evidence="3" id="KW-0804">Transcription</keyword>
<dbReference type="PANTHER" id="PTHR30055:SF234">
    <property type="entry name" value="HTH-TYPE TRANSCRIPTIONAL REGULATOR BETI"/>
    <property type="match status" value="1"/>
</dbReference>
<gene>
    <name evidence="6" type="ORF">GCM10025791_36760</name>
</gene>
<feature type="DNA-binding region" description="H-T-H motif" evidence="4">
    <location>
        <begin position="37"/>
        <end position="56"/>
    </location>
</feature>
<evidence type="ECO:0000313" key="6">
    <source>
        <dbReference type="EMBL" id="GAA4952622.1"/>
    </source>
</evidence>
<evidence type="ECO:0000256" key="4">
    <source>
        <dbReference type="PROSITE-ProRule" id="PRU00335"/>
    </source>
</evidence>
<evidence type="ECO:0000256" key="3">
    <source>
        <dbReference type="ARBA" id="ARBA00023163"/>
    </source>
</evidence>
<dbReference type="InterPro" id="IPR001647">
    <property type="entry name" value="HTH_TetR"/>
</dbReference>
<feature type="domain" description="HTH tetR-type" evidence="5">
    <location>
        <begin position="14"/>
        <end position="74"/>
    </location>
</feature>
<dbReference type="GO" id="GO:0003700">
    <property type="term" value="F:DNA-binding transcription factor activity"/>
    <property type="evidence" value="ECO:0007669"/>
    <property type="project" value="TreeGrafter"/>
</dbReference>
<dbReference type="AlphaFoldDB" id="A0AAV3U6M6"/>
<dbReference type="PROSITE" id="PS50977">
    <property type="entry name" value="HTH_TETR_2"/>
    <property type="match status" value="1"/>
</dbReference>
<evidence type="ECO:0000256" key="2">
    <source>
        <dbReference type="ARBA" id="ARBA00023125"/>
    </source>
</evidence>
<keyword evidence="2 4" id="KW-0238">DNA-binding</keyword>
<evidence type="ECO:0000259" key="5">
    <source>
        <dbReference type="PROSITE" id="PS50977"/>
    </source>
</evidence>
<keyword evidence="7" id="KW-1185">Reference proteome</keyword>
<proteinExistence type="predicted"/>
<dbReference type="Gene3D" id="1.10.357.10">
    <property type="entry name" value="Tetracycline Repressor, domain 2"/>
    <property type="match status" value="1"/>
</dbReference>
<dbReference type="PANTHER" id="PTHR30055">
    <property type="entry name" value="HTH-TYPE TRANSCRIPTIONAL REGULATOR RUTR"/>
    <property type="match status" value="1"/>
</dbReference>
<dbReference type="SUPFAM" id="SSF46689">
    <property type="entry name" value="Homeodomain-like"/>
    <property type="match status" value="1"/>
</dbReference>
<accession>A0AAV3U6M6</accession>
<protein>
    <submittedName>
        <fullName evidence="6">TetR/AcrR family transcriptional regulator</fullName>
    </submittedName>
</protein>
<organism evidence="6 7">
    <name type="scientific">Halioxenophilus aromaticivorans</name>
    <dbReference type="NCBI Taxonomy" id="1306992"/>
    <lineage>
        <taxon>Bacteria</taxon>
        <taxon>Pseudomonadati</taxon>
        <taxon>Pseudomonadota</taxon>
        <taxon>Gammaproteobacteria</taxon>
        <taxon>Alteromonadales</taxon>
        <taxon>Alteromonadaceae</taxon>
        <taxon>Halioxenophilus</taxon>
    </lineage>
</organism>
<dbReference type="GO" id="GO:0000976">
    <property type="term" value="F:transcription cis-regulatory region binding"/>
    <property type="evidence" value="ECO:0007669"/>
    <property type="project" value="TreeGrafter"/>
</dbReference>
<reference evidence="7" key="1">
    <citation type="journal article" date="2019" name="Int. J. Syst. Evol. Microbiol.">
        <title>The Global Catalogue of Microorganisms (GCM) 10K type strain sequencing project: providing services to taxonomists for standard genome sequencing and annotation.</title>
        <authorList>
            <consortium name="The Broad Institute Genomics Platform"/>
            <consortium name="The Broad Institute Genome Sequencing Center for Infectious Disease"/>
            <person name="Wu L."/>
            <person name="Ma J."/>
        </authorList>
    </citation>
    <scope>NUCLEOTIDE SEQUENCE [LARGE SCALE GENOMIC DNA]</scope>
    <source>
        <strain evidence="7">JCM 19134</strain>
    </source>
</reference>
<name>A0AAV3U6M6_9ALTE</name>
<evidence type="ECO:0000256" key="1">
    <source>
        <dbReference type="ARBA" id="ARBA00023015"/>
    </source>
</evidence>
<evidence type="ECO:0000313" key="7">
    <source>
        <dbReference type="Proteomes" id="UP001409585"/>
    </source>
</evidence>
<sequence>MKNTAQLAREERQQARRELIRDAADELFKEKGLAATSMADIAKRTQLGAGQIYRLFENKEAIVKEIIAQRVEGYVEDLLSDYHSPKTTFEDLACLYTNERTQTMCPDSDRNFILEVYAEATRNELVNDILLEKESLMKDSATQMLRKTLPDATEVELEAMVEFFGVMHAGTIMRRPIREFYASPEKECALKKLYNKIYSSLFERCSKTA</sequence>
<dbReference type="Pfam" id="PF00440">
    <property type="entry name" value="TetR_N"/>
    <property type="match status" value="1"/>
</dbReference>
<dbReference type="PRINTS" id="PR00455">
    <property type="entry name" value="HTHTETR"/>
</dbReference>
<dbReference type="Proteomes" id="UP001409585">
    <property type="component" value="Unassembled WGS sequence"/>
</dbReference>
<dbReference type="EMBL" id="BAABLX010000029">
    <property type="protein sequence ID" value="GAA4952622.1"/>
    <property type="molecule type" value="Genomic_DNA"/>
</dbReference>
<dbReference type="InterPro" id="IPR050109">
    <property type="entry name" value="HTH-type_TetR-like_transc_reg"/>
</dbReference>
<dbReference type="InterPro" id="IPR009057">
    <property type="entry name" value="Homeodomain-like_sf"/>
</dbReference>
<dbReference type="RefSeq" id="WP_345425912.1">
    <property type="nucleotide sequence ID" value="NZ_AP031496.1"/>
</dbReference>